<comment type="caution">
    <text evidence="1">The sequence shown here is derived from an EMBL/GenBank/DDBJ whole genome shotgun (WGS) entry which is preliminary data.</text>
</comment>
<organism evidence="1 2">
    <name type="scientific">Flammeovirga pacifica</name>
    <dbReference type="NCBI Taxonomy" id="915059"/>
    <lineage>
        <taxon>Bacteria</taxon>
        <taxon>Pseudomonadati</taxon>
        <taxon>Bacteroidota</taxon>
        <taxon>Cytophagia</taxon>
        <taxon>Cytophagales</taxon>
        <taxon>Flammeovirgaceae</taxon>
        <taxon>Flammeovirga</taxon>
    </lineage>
</organism>
<dbReference type="OrthoDB" id="977990at2"/>
<dbReference type="RefSeq" id="WP_044220126.1">
    <property type="nucleotide sequence ID" value="NZ_JRYR02000001.1"/>
</dbReference>
<dbReference type="Proteomes" id="UP000179797">
    <property type="component" value="Unassembled WGS sequence"/>
</dbReference>
<dbReference type="EMBL" id="JRYR02000001">
    <property type="protein sequence ID" value="OHX68036.1"/>
    <property type="molecule type" value="Genomic_DNA"/>
</dbReference>
<sequence length="204" mass="22976">METTKFLKYFLLLLPLLFIGNISLAKKGLSYQFKASKDGKSVEISINNMEGAEVQLMIKDANENIVVKRDINNESKYKATLDFSTLSVGKYTFIMNFEGNHLIRNFFITPDKNAILMSYTLTSHQSNLSLSVEFDKLLLTIGNEVNGPVKLALYNNKNVTIFDQKFIAGAKNLKKIDLSSFPEGTYRAVLTVEGNKYSDSFTIL</sequence>
<reference evidence="1 2" key="1">
    <citation type="journal article" date="2012" name="Int. J. Syst. Evol. Microbiol.">
        <title>Flammeovirga pacifica sp. nov., isolated from deep-sea sediment.</title>
        <authorList>
            <person name="Xu H."/>
            <person name="Fu Y."/>
            <person name="Yang N."/>
            <person name="Ding Z."/>
            <person name="Lai Q."/>
            <person name="Zeng R."/>
        </authorList>
    </citation>
    <scope>NUCLEOTIDE SEQUENCE [LARGE SCALE GENOMIC DNA]</scope>
    <source>
        <strain evidence="2">DSM 24597 / LMG 26175 / WPAGA1</strain>
    </source>
</reference>
<keyword evidence="2" id="KW-1185">Reference proteome</keyword>
<accession>A0A1S1Z423</accession>
<evidence type="ECO:0000313" key="1">
    <source>
        <dbReference type="EMBL" id="OHX68036.1"/>
    </source>
</evidence>
<evidence type="ECO:0000313" key="2">
    <source>
        <dbReference type="Proteomes" id="UP000179797"/>
    </source>
</evidence>
<dbReference type="AlphaFoldDB" id="A0A1S1Z423"/>
<gene>
    <name evidence="1" type="ORF">NH26_17650</name>
</gene>
<name>A0A1S1Z423_FLAPC</name>
<protein>
    <submittedName>
        <fullName evidence="1">Uncharacterized protein</fullName>
    </submittedName>
</protein>
<proteinExistence type="predicted"/>